<dbReference type="EMBL" id="CP012034">
    <property type="protein sequence ID" value="AKP68420.1"/>
    <property type="molecule type" value="Genomic_DNA"/>
</dbReference>
<sequence>MNMWKYTQKEKYNLIKEFEKSDLPRQTFAKTKGISPETFRDWNNYYKENGYEGLRNSKSRTFYSAETKINSVRAYANGEGNLKQVCEKFGVKSSKQLRMWLIQYNNGKTLKATPVRKKVTAVPRKTTIDERIEVVEFILNKHHSYSEASERFDVSYQQARLWVMKVQGDGYKALVDERGHRIHHKAEEISELEKLKLENREIKAKLNEQEAIAAFEKKLNELQHRG</sequence>
<dbReference type="Proteomes" id="UP000036106">
    <property type="component" value="Chromosome"/>
</dbReference>
<evidence type="ECO:0000313" key="4">
    <source>
        <dbReference type="EMBL" id="AKP68420.1"/>
    </source>
</evidence>
<reference evidence="6" key="2">
    <citation type="submission" date="2015-07" db="EMBL/GenBank/DDBJ databases">
        <title>Lactobacillus ginsenosidimutans/EMML 3141/ whole genome sequencing.</title>
        <authorList>
            <person name="Kim M.K."/>
            <person name="Im W.-T."/>
            <person name="Srinivasan S."/>
            <person name="Lee J.-J."/>
        </authorList>
    </citation>
    <scope>NUCLEOTIDE SEQUENCE [LARGE SCALE GENOMIC DNA]</scope>
    <source>
        <strain evidence="6">EMML 3041</strain>
    </source>
</reference>
<proteinExistence type="inferred from homology"/>
<evidence type="ECO:0000313" key="5">
    <source>
        <dbReference type="EMBL" id="AKP68428.1"/>
    </source>
</evidence>
<dbReference type="PANTHER" id="PTHR33795">
    <property type="entry name" value="INSERTION ELEMENT IS150 PROTEIN INSJ"/>
    <property type="match status" value="1"/>
</dbReference>
<dbReference type="InterPro" id="IPR052057">
    <property type="entry name" value="IS150/IS1296_orfA-like"/>
</dbReference>
<accession>A0A0H4R3S7</accession>
<dbReference type="PATRIC" id="fig|1007676.4.peg.1329"/>
<comment type="similarity">
    <text evidence="1">Belongs to the IS150/IS1296 orfA family.</text>
</comment>
<organism evidence="4 6">
    <name type="scientific">Companilactobacillus ginsenosidimutans</name>
    <dbReference type="NCBI Taxonomy" id="1007676"/>
    <lineage>
        <taxon>Bacteria</taxon>
        <taxon>Bacillati</taxon>
        <taxon>Bacillota</taxon>
        <taxon>Bacilli</taxon>
        <taxon>Lactobacillales</taxon>
        <taxon>Lactobacillaceae</taxon>
        <taxon>Companilactobacillus</taxon>
    </lineage>
</organism>
<dbReference type="InterPro" id="IPR036388">
    <property type="entry name" value="WH-like_DNA-bd_sf"/>
</dbReference>
<dbReference type="KEGG" id="lgn:ABM34_07100"/>
<dbReference type="KEGG" id="lgn:ABM34_06680"/>
<dbReference type="EMBL" id="CP012034">
    <property type="protein sequence ID" value="AKP68428.1"/>
    <property type="molecule type" value="Genomic_DNA"/>
</dbReference>
<evidence type="ECO:0000259" key="3">
    <source>
        <dbReference type="Pfam" id="PF13518"/>
    </source>
</evidence>
<feature type="coiled-coil region" evidence="2">
    <location>
        <begin position="185"/>
        <end position="225"/>
    </location>
</feature>
<dbReference type="GO" id="GO:0043565">
    <property type="term" value="F:sequence-specific DNA binding"/>
    <property type="evidence" value="ECO:0007669"/>
    <property type="project" value="InterPro"/>
</dbReference>
<dbReference type="InterPro" id="IPR055247">
    <property type="entry name" value="InsJ-like_HTH"/>
</dbReference>
<dbReference type="STRING" id="1007676.ABM34_06680"/>
<feature type="domain" description="Insertion element IS150 protein InsJ-like helix-turn-helix" evidence="3">
    <location>
        <begin position="130"/>
        <end position="179"/>
    </location>
</feature>
<dbReference type="InterPro" id="IPR010921">
    <property type="entry name" value="Trp_repressor/repl_initiator"/>
</dbReference>
<dbReference type="SUPFAM" id="SSF48295">
    <property type="entry name" value="TrpR-like"/>
    <property type="match status" value="3"/>
</dbReference>
<dbReference type="AlphaFoldDB" id="A0A0H4R3S7"/>
<dbReference type="PANTHER" id="PTHR33795:SF1">
    <property type="entry name" value="INSERTION ELEMENT IS150 PROTEIN INSJ"/>
    <property type="match status" value="1"/>
</dbReference>
<protein>
    <recommendedName>
        <fullName evidence="3">Insertion element IS150 protein InsJ-like helix-turn-helix domain-containing protein</fullName>
    </recommendedName>
</protein>
<reference evidence="4" key="1">
    <citation type="submission" date="2015-07" db="EMBL/GenBank/DDBJ databases">
        <title>Lactobacillus ginsenosidimutans EMML 3041 whole genome sequencing.</title>
        <authorList>
            <person name="Kim M.K."/>
            <person name="Im W.-T."/>
            <person name="Srinivasan S."/>
            <person name="Lee J.-J."/>
        </authorList>
    </citation>
    <scope>NUCLEOTIDE SEQUENCE</scope>
    <source>
        <strain evidence="4">EMML 3041</strain>
    </source>
</reference>
<keyword evidence="6" id="KW-1185">Reference proteome</keyword>
<gene>
    <name evidence="4" type="ORF">ABM34_06680</name>
    <name evidence="5" type="ORF">ABM34_07100</name>
</gene>
<name>A0A0H4R3S7_9LACO</name>
<dbReference type="Pfam" id="PF13518">
    <property type="entry name" value="HTH_28"/>
    <property type="match status" value="1"/>
</dbReference>
<keyword evidence="2" id="KW-0175">Coiled coil</keyword>
<evidence type="ECO:0000313" key="6">
    <source>
        <dbReference type="Proteomes" id="UP000036106"/>
    </source>
</evidence>
<dbReference type="Gene3D" id="1.10.10.10">
    <property type="entry name" value="Winged helix-like DNA-binding domain superfamily/Winged helix DNA-binding domain"/>
    <property type="match status" value="3"/>
</dbReference>
<evidence type="ECO:0000256" key="1">
    <source>
        <dbReference type="ARBA" id="ARBA00038232"/>
    </source>
</evidence>
<evidence type="ECO:0000256" key="2">
    <source>
        <dbReference type="SAM" id="Coils"/>
    </source>
</evidence>